<dbReference type="OrthoDB" id="10494096at2759"/>
<evidence type="ECO:0000256" key="1">
    <source>
        <dbReference type="SAM" id="MobiDB-lite"/>
    </source>
</evidence>
<protein>
    <submittedName>
        <fullName evidence="2">Uncharacterized protein</fullName>
    </submittedName>
</protein>
<reference evidence="2 3" key="1">
    <citation type="submission" date="2020-06" db="EMBL/GenBank/DDBJ databases">
        <authorList>
            <person name="Li R."/>
            <person name="Bekaert M."/>
        </authorList>
    </citation>
    <scope>NUCLEOTIDE SEQUENCE [LARGE SCALE GENOMIC DNA]</scope>
    <source>
        <strain evidence="3">wild</strain>
    </source>
</reference>
<dbReference type="EMBL" id="CACVKT020000554">
    <property type="protein sequence ID" value="CAC5360268.1"/>
    <property type="molecule type" value="Genomic_DNA"/>
</dbReference>
<feature type="region of interest" description="Disordered" evidence="1">
    <location>
        <begin position="123"/>
        <end position="145"/>
    </location>
</feature>
<dbReference type="Proteomes" id="UP000507470">
    <property type="component" value="Unassembled WGS sequence"/>
</dbReference>
<sequence>MNRRRDRKYSIDTVQKFCEKGCKKERRNSTDGSVVHFLNRNDPHWRTANTTKDTSVLNPHRLLRRSNPAYRGGNFTGKRQLFVCLKRNKCLYVGRTATSLYVEQRPQPEQTTISMPEIVVNKDVMPPKQKKLPNPTENKENEPAEKTRIQHIFTANTQELTYQATPCC</sequence>
<organism evidence="2 3">
    <name type="scientific">Mytilus coruscus</name>
    <name type="common">Sea mussel</name>
    <dbReference type="NCBI Taxonomy" id="42192"/>
    <lineage>
        <taxon>Eukaryota</taxon>
        <taxon>Metazoa</taxon>
        <taxon>Spiralia</taxon>
        <taxon>Lophotrochozoa</taxon>
        <taxon>Mollusca</taxon>
        <taxon>Bivalvia</taxon>
        <taxon>Autobranchia</taxon>
        <taxon>Pteriomorphia</taxon>
        <taxon>Mytilida</taxon>
        <taxon>Mytiloidea</taxon>
        <taxon>Mytilidae</taxon>
        <taxon>Mytilinae</taxon>
        <taxon>Mytilus</taxon>
    </lineage>
</organism>
<name>A0A6J8A215_MYTCO</name>
<gene>
    <name evidence="2" type="ORF">MCOR_2807</name>
</gene>
<dbReference type="AlphaFoldDB" id="A0A6J8A215"/>
<evidence type="ECO:0000313" key="2">
    <source>
        <dbReference type="EMBL" id="CAC5360268.1"/>
    </source>
</evidence>
<evidence type="ECO:0000313" key="3">
    <source>
        <dbReference type="Proteomes" id="UP000507470"/>
    </source>
</evidence>
<accession>A0A6J8A215</accession>
<proteinExistence type="predicted"/>
<keyword evidence="3" id="KW-1185">Reference proteome</keyword>